<reference evidence="1" key="1">
    <citation type="submission" date="2014-09" db="EMBL/GenBank/DDBJ databases">
        <authorList>
            <person name="Magalhaes I.L.F."/>
            <person name="Oliveira U."/>
            <person name="Santos F.R."/>
            <person name="Vidigal T.H.D.A."/>
            <person name="Brescovit A.D."/>
            <person name="Santos A.J."/>
        </authorList>
    </citation>
    <scope>NUCLEOTIDE SEQUENCE</scope>
    <source>
        <tissue evidence="1">Shoot tissue taken approximately 20 cm above the soil surface</tissue>
    </source>
</reference>
<proteinExistence type="predicted"/>
<evidence type="ECO:0000313" key="1">
    <source>
        <dbReference type="EMBL" id="JAD69173.1"/>
    </source>
</evidence>
<dbReference type="EMBL" id="GBRH01228722">
    <property type="protein sequence ID" value="JAD69173.1"/>
    <property type="molecule type" value="Transcribed_RNA"/>
</dbReference>
<accession>A0A0A9C413</accession>
<dbReference type="AlphaFoldDB" id="A0A0A9C413"/>
<protein>
    <submittedName>
        <fullName evidence="1">Uncharacterized protein</fullName>
    </submittedName>
</protein>
<organism evidence="1">
    <name type="scientific">Arundo donax</name>
    <name type="common">Giant reed</name>
    <name type="synonym">Donax arundinaceus</name>
    <dbReference type="NCBI Taxonomy" id="35708"/>
    <lineage>
        <taxon>Eukaryota</taxon>
        <taxon>Viridiplantae</taxon>
        <taxon>Streptophyta</taxon>
        <taxon>Embryophyta</taxon>
        <taxon>Tracheophyta</taxon>
        <taxon>Spermatophyta</taxon>
        <taxon>Magnoliopsida</taxon>
        <taxon>Liliopsida</taxon>
        <taxon>Poales</taxon>
        <taxon>Poaceae</taxon>
        <taxon>PACMAD clade</taxon>
        <taxon>Arundinoideae</taxon>
        <taxon>Arundineae</taxon>
        <taxon>Arundo</taxon>
    </lineage>
</organism>
<sequence>MQYIMRSTGGLSPRRRCTSWESRSRLLPTFCFTDTIFWYCYYVSSTSVCYI</sequence>
<reference evidence="1" key="2">
    <citation type="journal article" date="2015" name="Data Brief">
        <title>Shoot transcriptome of the giant reed, Arundo donax.</title>
        <authorList>
            <person name="Barrero R.A."/>
            <person name="Guerrero F.D."/>
            <person name="Moolhuijzen P."/>
            <person name="Goolsby J.A."/>
            <person name="Tidwell J."/>
            <person name="Bellgard S.E."/>
            <person name="Bellgard M.I."/>
        </authorList>
    </citation>
    <scope>NUCLEOTIDE SEQUENCE</scope>
    <source>
        <tissue evidence="1">Shoot tissue taken approximately 20 cm above the soil surface</tissue>
    </source>
</reference>
<name>A0A0A9C413_ARUDO</name>